<dbReference type="Pfam" id="PF00916">
    <property type="entry name" value="Sulfate_transp"/>
    <property type="match status" value="1"/>
</dbReference>
<evidence type="ECO:0000256" key="1">
    <source>
        <dbReference type="ARBA" id="ARBA00004141"/>
    </source>
</evidence>
<feature type="transmembrane region" description="Helical" evidence="5">
    <location>
        <begin position="146"/>
        <end position="167"/>
    </location>
</feature>
<dbReference type="SUPFAM" id="SSF51206">
    <property type="entry name" value="cAMP-binding domain-like"/>
    <property type="match status" value="1"/>
</dbReference>
<feature type="domain" description="Cyclic nucleotide-binding" evidence="6">
    <location>
        <begin position="628"/>
        <end position="729"/>
    </location>
</feature>
<reference evidence="8 9" key="1">
    <citation type="journal article" date="2018" name="Sci. Adv.">
        <title>Multi-heme cytochromes provide a pathway for survival in energy-limited environments.</title>
        <authorList>
            <person name="Deng X."/>
            <person name="Dohmae N."/>
            <person name="Nealson K.H."/>
            <person name="Hashimoto K."/>
            <person name="Okamoto A."/>
        </authorList>
    </citation>
    <scope>NUCLEOTIDE SEQUENCE [LARGE SCALE GENOMIC DNA]</scope>
    <source>
        <strain evidence="8 9">IS5</strain>
    </source>
</reference>
<feature type="transmembrane region" description="Helical" evidence="5">
    <location>
        <begin position="211"/>
        <end position="233"/>
    </location>
</feature>
<dbReference type="Pfam" id="PF00027">
    <property type="entry name" value="cNMP_binding"/>
    <property type="match status" value="1"/>
</dbReference>
<dbReference type="Pfam" id="PF01740">
    <property type="entry name" value="STAS"/>
    <property type="match status" value="1"/>
</dbReference>
<dbReference type="Gene3D" id="3.30.750.24">
    <property type="entry name" value="STAS domain"/>
    <property type="match status" value="1"/>
</dbReference>
<dbReference type="InterPro" id="IPR036513">
    <property type="entry name" value="STAS_dom_sf"/>
</dbReference>
<dbReference type="InterPro" id="IPR014710">
    <property type="entry name" value="RmlC-like_jellyroll"/>
</dbReference>
<dbReference type="Proteomes" id="UP000269883">
    <property type="component" value="Chromosome"/>
</dbReference>
<accession>A0A2Z6AWA4</accession>
<dbReference type="CDD" id="cd00038">
    <property type="entry name" value="CAP_ED"/>
    <property type="match status" value="1"/>
</dbReference>
<dbReference type="CDD" id="cd07042">
    <property type="entry name" value="STAS_SulP_like_sulfate_transporter"/>
    <property type="match status" value="1"/>
</dbReference>
<feature type="transmembrane region" description="Helical" evidence="5">
    <location>
        <begin position="346"/>
        <end position="366"/>
    </location>
</feature>
<feature type="domain" description="STAS" evidence="7">
    <location>
        <begin position="470"/>
        <end position="576"/>
    </location>
</feature>
<proteinExistence type="predicted"/>
<dbReference type="PANTHER" id="PTHR43310">
    <property type="entry name" value="SULFATE TRANSPORTER YBAR-RELATED"/>
    <property type="match status" value="1"/>
</dbReference>
<feature type="transmembrane region" description="Helical" evidence="5">
    <location>
        <begin position="12"/>
        <end position="35"/>
    </location>
</feature>
<dbReference type="RefSeq" id="WP_126376847.1">
    <property type="nucleotide sequence ID" value="NZ_AP017378.1"/>
</dbReference>
<protein>
    <submittedName>
        <fullName evidence="8">Sulphate transporter</fullName>
    </submittedName>
</protein>
<dbReference type="PROSITE" id="PS50042">
    <property type="entry name" value="CNMP_BINDING_3"/>
    <property type="match status" value="1"/>
</dbReference>
<evidence type="ECO:0000256" key="4">
    <source>
        <dbReference type="ARBA" id="ARBA00023136"/>
    </source>
</evidence>
<evidence type="ECO:0000313" key="8">
    <source>
        <dbReference type="EMBL" id="BBD07522.1"/>
    </source>
</evidence>
<feature type="transmembrane region" description="Helical" evidence="5">
    <location>
        <begin position="111"/>
        <end position="134"/>
    </location>
</feature>
<dbReference type="OrthoDB" id="9771198at2"/>
<dbReference type="KEGG" id="dfl:DFE_0796"/>
<dbReference type="InterPro" id="IPR018490">
    <property type="entry name" value="cNMP-bd_dom_sf"/>
</dbReference>
<evidence type="ECO:0000256" key="2">
    <source>
        <dbReference type="ARBA" id="ARBA00022692"/>
    </source>
</evidence>
<dbReference type="InterPro" id="IPR002645">
    <property type="entry name" value="STAS_dom"/>
</dbReference>
<dbReference type="InterPro" id="IPR052706">
    <property type="entry name" value="Membrane-Transporter-like"/>
</dbReference>
<dbReference type="PROSITE" id="PS50801">
    <property type="entry name" value="STAS"/>
    <property type="match status" value="1"/>
</dbReference>
<dbReference type="GO" id="GO:0016020">
    <property type="term" value="C:membrane"/>
    <property type="evidence" value="ECO:0007669"/>
    <property type="project" value="UniProtKB-SubCell"/>
</dbReference>
<feature type="transmembrane region" description="Helical" evidence="5">
    <location>
        <begin position="187"/>
        <end position="204"/>
    </location>
</feature>
<organism evidence="8 9">
    <name type="scientific">Desulfovibrio ferrophilus</name>
    <dbReference type="NCBI Taxonomy" id="241368"/>
    <lineage>
        <taxon>Bacteria</taxon>
        <taxon>Pseudomonadati</taxon>
        <taxon>Thermodesulfobacteriota</taxon>
        <taxon>Desulfovibrionia</taxon>
        <taxon>Desulfovibrionales</taxon>
        <taxon>Desulfovibrionaceae</taxon>
        <taxon>Desulfovibrio</taxon>
    </lineage>
</organism>
<dbReference type="PANTHER" id="PTHR43310:SF1">
    <property type="entry name" value="SULFATE TRANSPORTER YBAR-RELATED"/>
    <property type="match status" value="1"/>
</dbReference>
<dbReference type="EMBL" id="AP017378">
    <property type="protein sequence ID" value="BBD07522.1"/>
    <property type="molecule type" value="Genomic_DNA"/>
</dbReference>
<evidence type="ECO:0000259" key="6">
    <source>
        <dbReference type="PROSITE" id="PS50042"/>
    </source>
</evidence>
<dbReference type="AlphaFoldDB" id="A0A2Z6AWA4"/>
<feature type="transmembrane region" description="Helical" evidence="5">
    <location>
        <begin position="404"/>
        <end position="434"/>
    </location>
</feature>
<evidence type="ECO:0000256" key="3">
    <source>
        <dbReference type="ARBA" id="ARBA00022989"/>
    </source>
</evidence>
<feature type="transmembrane region" description="Helical" evidence="5">
    <location>
        <begin position="86"/>
        <end position="105"/>
    </location>
</feature>
<evidence type="ECO:0000313" key="9">
    <source>
        <dbReference type="Proteomes" id="UP000269883"/>
    </source>
</evidence>
<comment type="subcellular location">
    <subcellularLocation>
        <location evidence="1">Membrane</location>
        <topology evidence="1">Multi-pass membrane protein</topology>
    </subcellularLocation>
</comment>
<feature type="transmembrane region" description="Helical" evidence="5">
    <location>
        <begin position="373"/>
        <end position="392"/>
    </location>
</feature>
<sequence>MLQRLSEIKDDLLTPSILLPSMAQGLIIGIMLVIIESSFANMIFAGSLSNFSAQATGLLIFGAMMMTLVTGVTSSFKGVVTLPQDIPAAIFVGIASTLMITMGSQESQEQFSTLVVLMMLSGVFTGLCFFVMGLFKLSNLVRFLPFPVVGGFLAGCGLLLCLGGLGVMTGVSPGLETLESYAQGQVFYKWLLGVGFALGLFALLKLRPHFLILPGALVLGIGAFFLGLAVLGIDASTARQGGWLVGSLPSGGLWPAFTPDDFAYVDWGVVLTQLPNVMIVALLATIALLLNMGGIELGARADLDMDKELFSGAAANLLGGLGGGFAGYAALSLSLLSHRTGVGSRLVSIFGALVCLMVVFVGAEVLTFFPKPILGSLLFLLGLFFFDDWIFSGWKKLTVVDFGIVVAIIAAIAWFGFLEGVGLGLLLAIFIFIFRFSRVSVIRKELTGADVSSQVERPVAARILLGQHADEIRVIMLDGYVFFGSACFLAQRVGALLKADHSPRFIVIDMGAIDGFDISAVNNFLRIAQQAQNGNVKLLMSRVPDRLWELFKRNSTPDVLDGVSLHNHLELALERCENEILQRECDAMNRTGDSDRLFHQAYDELDSHLQSMERFEAVLESVQHFAHEEKVSQGSTIVKVGQSLNGVYLVVWGTVGEYMEQDEQEIRLRLVGRGNVVVPQGILSDRVSAVTVRADENCVLAFIPRDAMEKFAQREPAQALRLYELLLSMATSTY</sequence>
<keyword evidence="3 5" id="KW-1133">Transmembrane helix</keyword>
<name>A0A2Z6AWA4_9BACT</name>
<evidence type="ECO:0000259" key="7">
    <source>
        <dbReference type="PROSITE" id="PS50801"/>
    </source>
</evidence>
<dbReference type="SUPFAM" id="SSF52091">
    <property type="entry name" value="SpoIIaa-like"/>
    <property type="match status" value="1"/>
</dbReference>
<feature type="transmembrane region" description="Helical" evidence="5">
    <location>
        <begin position="277"/>
        <end position="297"/>
    </location>
</feature>
<dbReference type="Gene3D" id="2.60.120.10">
    <property type="entry name" value="Jelly Rolls"/>
    <property type="match status" value="1"/>
</dbReference>
<feature type="transmembrane region" description="Helical" evidence="5">
    <location>
        <begin position="309"/>
        <end position="331"/>
    </location>
</feature>
<gene>
    <name evidence="8" type="ORF">DFE_0796</name>
</gene>
<dbReference type="InterPro" id="IPR000595">
    <property type="entry name" value="cNMP-bd_dom"/>
</dbReference>
<evidence type="ECO:0000256" key="5">
    <source>
        <dbReference type="SAM" id="Phobius"/>
    </source>
</evidence>
<dbReference type="InterPro" id="IPR011547">
    <property type="entry name" value="SLC26A/SulP_dom"/>
</dbReference>
<keyword evidence="4 5" id="KW-0472">Membrane</keyword>
<keyword evidence="9" id="KW-1185">Reference proteome</keyword>
<feature type="transmembrane region" description="Helical" evidence="5">
    <location>
        <begin position="55"/>
        <end position="74"/>
    </location>
</feature>
<keyword evidence="2 5" id="KW-0812">Transmembrane</keyword>
<dbReference type="SMART" id="SM00100">
    <property type="entry name" value="cNMP"/>
    <property type="match status" value="1"/>
</dbReference>